<accession>A0A4P7BYL2</accession>
<dbReference type="Pfam" id="PF09851">
    <property type="entry name" value="SHOCT"/>
    <property type="match status" value="1"/>
</dbReference>
<feature type="transmembrane region" description="Helical" evidence="1">
    <location>
        <begin position="15"/>
        <end position="38"/>
    </location>
</feature>
<keyword evidence="1" id="KW-0472">Membrane</keyword>
<dbReference type="Proteomes" id="UP000294325">
    <property type="component" value="Chromosome"/>
</dbReference>
<name>A0A4P7BYL2_9GAMM</name>
<dbReference type="RefSeq" id="WP_134358429.1">
    <property type="nucleotide sequence ID" value="NZ_CP038033.1"/>
</dbReference>
<keyword evidence="1" id="KW-0812">Transmembrane</keyword>
<evidence type="ECO:0000259" key="2">
    <source>
        <dbReference type="Pfam" id="PF09851"/>
    </source>
</evidence>
<dbReference type="OrthoDB" id="1123500at2"/>
<proteinExistence type="predicted"/>
<dbReference type="AlphaFoldDB" id="A0A4P7BYL2"/>
<dbReference type="InterPro" id="IPR018649">
    <property type="entry name" value="SHOCT"/>
</dbReference>
<evidence type="ECO:0000256" key="1">
    <source>
        <dbReference type="SAM" id="Phobius"/>
    </source>
</evidence>
<keyword evidence="4" id="KW-1185">Reference proteome</keyword>
<protein>
    <submittedName>
        <fullName evidence="3">SHOCT domain-containing protein</fullName>
    </submittedName>
</protein>
<evidence type="ECO:0000313" key="4">
    <source>
        <dbReference type="Proteomes" id="UP000294325"/>
    </source>
</evidence>
<feature type="domain" description="SHOCT" evidence="2">
    <location>
        <begin position="51"/>
        <end position="77"/>
    </location>
</feature>
<keyword evidence="1" id="KW-1133">Transmembrane helix</keyword>
<organism evidence="3 4">
    <name type="scientific">Nitrosococcus wardiae</name>
    <dbReference type="NCBI Taxonomy" id="1814290"/>
    <lineage>
        <taxon>Bacteria</taxon>
        <taxon>Pseudomonadati</taxon>
        <taxon>Pseudomonadota</taxon>
        <taxon>Gammaproteobacteria</taxon>
        <taxon>Chromatiales</taxon>
        <taxon>Chromatiaceae</taxon>
        <taxon>Nitrosococcus</taxon>
    </lineage>
</organism>
<sequence length="79" mass="9300">MMGEMDHFGWGMGLGWLFMLLFWILIILGIIALAKWLVKASSNRDRRAEKTALEILKERYAQGEIDREEFEQKKRDLQG</sequence>
<dbReference type="KEGG" id="nwr:E3U44_12065"/>
<evidence type="ECO:0000313" key="3">
    <source>
        <dbReference type="EMBL" id="QBQ55161.1"/>
    </source>
</evidence>
<reference evidence="3 4" key="1">
    <citation type="submission" date="2019-03" db="EMBL/GenBank/DDBJ databases">
        <title>The genome sequence of Nitrosococcus wardiae strain D1FHST reveals the archetypal metabolic capacity of ammonia-oxidizing Gammaproteobacteria.</title>
        <authorList>
            <person name="Wang L."/>
            <person name="Lim C.K."/>
            <person name="Hanson T.E."/>
            <person name="Dang H."/>
            <person name="Klotz M.G."/>
        </authorList>
    </citation>
    <scope>NUCLEOTIDE SEQUENCE [LARGE SCALE GENOMIC DNA]</scope>
    <source>
        <strain evidence="3 4">D1FHS</strain>
    </source>
</reference>
<dbReference type="EMBL" id="CP038033">
    <property type="protein sequence ID" value="QBQ55161.1"/>
    <property type="molecule type" value="Genomic_DNA"/>
</dbReference>
<gene>
    <name evidence="3" type="ORF">E3U44_12065</name>
</gene>